<sequence>MGPDSPLGDLAATELLAMVLVLAATAVAASAAITLAATAAVSEAPLLLREGLRIRLTRPGPEREATETVEPAQVRAISLRLKVAMDPEDRAPEAMALPRDPPRAATLLWDKPDIA</sequence>
<protein>
    <submittedName>
        <fullName evidence="3 4">Uncharacterized protein</fullName>
    </submittedName>
</protein>
<gene>
    <name evidence="3" type="ORF">IscW_ISCW018389</name>
</gene>
<keyword evidence="2" id="KW-1133">Transmembrane helix</keyword>
<feature type="transmembrane region" description="Helical" evidence="2">
    <location>
        <begin position="15"/>
        <end position="48"/>
    </location>
</feature>
<dbReference type="InParanoid" id="B7PF21"/>
<name>B7PF21_IXOSC</name>
<dbReference type="AlphaFoldDB" id="B7PF21"/>
<reference evidence="4" key="2">
    <citation type="submission" date="2020-05" db="UniProtKB">
        <authorList>
            <consortium name="EnsemblMetazoa"/>
        </authorList>
    </citation>
    <scope>IDENTIFICATION</scope>
    <source>
        <strain evidence="4">wikel</strain>
    </source>
</reference>
<dbReference type="PaxDb" id="6945-B7PF21"/>
<evidence type="ECO:0000313" key="5">
    <source>
        <dbReference type="Proteomes" id="UP000001555"/>
    </source>
</evidence>
<organism>
    <name type="scientific">Ixodes scapularis</name>
    <name type="common">Black-legged tick</name>
    <name type="synonym">Deer tick</name>
    <dbReference type="NCBI Taxonomy" id="6945"/>
    <lineage>
        <taxon>Eukaryota</taxon>
        <taxon>Metazoa</taxon>
        <taxon>Ecdysozoa</taxon>
        <taxon>Arthropoda</taxon>
        <taxon>Chelicerata</taxon>
        <taxon>Arachnida</taxon>
        <taxon>Acari</taxon>
        <taxon>Parasitiformes</taxon>
        <taxon>Ixodida</taxon>
        <taxon>Ixodoidea</taxon>
        <taxon>Ixodidae</taxon>
        <taxon>Ixodinae</taxon>
        <taxon>Ixodes</taxon>
    </lineage>
</organism>
<evidence type="ECO:0000256" key="1">
    <source>
        <dbReference type="SAM" id="MobiDB-lite"/>
    </source>
</evidence>
<keyword evidence="2" id="KW-0812">Transmembrane</keyword>
<feature type="region of interest" description="Disordered" evidence="1">
    <location>
        <begin position="92"/>
        <end position="115"/>
    </location>
</feature>
<evidence type="ECO:0000313" key="4">
    <source>
        <dbReference type="EnsemblMetazoa" id="ISCW018389-PA"/>
    </source>
</evidence>
<dbReference type="EnsemblMetazoa" id="ISCW018389-RA">
    <property type="protein sequence ID" value="ISCW018389-PA"/>
    <property type="gene ID" value="ISCW018389"/>
</dbReference>
<reference evidence="3 5" key="1">
    <citation type="submission" date="2008-03" db="EMBL/GenBank/DDBJ databases">
        <title>Annotation of Ixodes scapularis.</title>
        <authorList>
            <consortium name="Ixodes scapularis Genome Project Consortium"/>
            <person name="Caler E."/>
            <person name="Hannick L.I."/>
            <person name="Bidwell S."/>
            <person name="Joardar V."/>
            <person name="Thiagarajan M."/>
            <person name="Amedeo P."/>
            <person name="Galinsky K.J."/>
            <person name="Schobel S."/>
            <person name="Inman J."/>
            <person name="Hostetler J."/>
            <person name="Miller J."/>
            <person name="Hammond M."/>
            <person name="Megy K."/>
            <person name="Lawson D."/>
            <person name="Kodira C."/>
            <person name="Sutton G."/>
            <person name="Meyer J."/>
            <person name="Hill C.A."/>
            <person name="Birren B."/>
            <person name="Nene V."/>
            <person name="Collins F."/>
            <person name="Alarcon-Chaidez F."/>
            <person name="Wikel S."/>
            <person name="Strausberg R."/>
        </authorList>
    </citation>
    <scope>NUCLEOTIDE SEQUENCE [LARGE SCALE GENOMIC DNA]</scope>
    <source>
        <strain evidence="5">Wikel</strain>
        <strain evidence="3">Wikel colony</strain>
    </source>
</reference>
<accession>B7PF21</accession>
<dbReference type="EMBL" id="DS698911">
    <property type="protein sequence ID" value="EEC05193.1"/>
    <property type="molecule type" value="Genomic_DNA"/>
</dbReference>
<dbReference type="VEuPathDB" id="VectorBase:ISCI018389"/>
<evidence type="ECO:0000256" key="2">
    <source>
        <dbReference type="SAM" id="Phobius"/>
    </source>
</evidence>
<dbReference type="HOGENOM" id="CLU_2111507_0_0_1"/>
<proteinExistence type="predicted"/>
<keyword evidence="5" id="KW-1185">Reference proteome</keyword>
<evidence type="ECO:0000313" key="3">
    <source>
        <dbReference type="EMBL" id="EEC05193.1"/>
    </source>
</evidence>
<dbReference type="VEuPathDB" id="VectorBase:ISCW018389"/>
<dbReference type="Proteomes" id="UP000001555">
    <property type="component" value="Unassembled WGS sequence"/>
</dbReference>
<dbReference type="EMBL" id="ABJB010621404">
    <property type="status" value="NOT_ANNOTATED_CDS"/>
    <property type="molecule type" value="Genomic_DNA"/>
</dbReference>
<keyword evidence="2" id="KW-0472">Membrane</keyword>